<dbReference type="InterPro" id="IPR000719">
    <property type="entry name" value="Prot_kinase_dom"/>
</dbReference>
<dbReference type="SUPFAM" id="SSF52058">
    <property type="entry name" value="L domain-like"/>
    <property type="match status" value="1"/>
</dbReference>
<feature type="binding site" evidence="12">
    <location>
        <position position="376"/>
    </location>
    <ligand>
        <name>ATP</name>
        <dbReference type="ChEBI" id="CHEBI:30616"/>
    </ligand>
</feature>
<reference evidence="15" key="3">
    <citation type="submission" date="2020-12" db="UniProtKB">
        <authorList>
            <consortium name="EnsemblPlants"/>
        </authorList>
    </citation>
    <scope>IDENTIFICATION</scope>
</reference>
<dbReference type="PROSITE" id="PS50011">
    <property type="entry name" value="PROTEIN_KINASE_DOM"/>
    <property type="match status" value="1"/>
</dbReference>
<evidence type="ECO:0000313" key="16">
    <source>
        <dbReference type="Proteomes" id="UP000006727"/>
    </source>
</evidence>
<dbReference type="EnsemblPlants" id="Pp3c27_1750V3.3">
    <property type="protein sequence ID" value="Pp3c27_1750V3.3"/>
    <property type="gene ID" value="Pp3c27_1750"/>
</dbReference>
<reference evidence="15 16" key="1">
    <citation type="journal article" date="2008" name="Science">
        <title>The Physcomitrella genome reveals evolutionary insights into the conquest of land by plants.</title>
        <authorList>
            <person name="Rensing S."/>
            <person name="Lang D."/>
            <person name="Zimmer A."/>
            <person name="Terry A."/>
            <person name="Salamov A."/>
            <person name="Shapiro H."/>
            <person name="Nishiyama T."/>
            <person name="Perroud P.-F."/>
            <person name="Lindquist E."/>
            <person name="Kamisugi Y."/>
            <person name="Tanahashi T."/>
            <person name="Sakakibara K."/>
            <person name="Fujita T."/>
            <person name="Oishi K."/>
            <person name="Shin-I T."/>
            <person name="Kuroki Y."/>
            <person name="Toyoda A."/>
            <person name="Suzuki Y."/>
            <person name="Hashimoto A."/>
            <person name="Yamaguchi K."/>
            <person name="Sugano A."/>
            <person name="Kohara Y."/>
            <person name="Fujiyama A."/>
            <person name="Anterola A."/>
            <person name="Aoki S."/>
            <person name="Ashton N."/>
            <person name="Barbazuk W.B."/>
            <person name="Barker E."/>
            <person name="Bennetzen J."/>
            <person name="Bezanilla M."/>
            <person name="Blankenship R."/>
            <person name="Cho S.H."/>
            <person name="Dutcher S."/>
            <person name="Estelle M."/>
            <person name="Fawcett J.A."/>
            <person name="Gundlach H."/>
            <person name="Hanada K."/>
            <person name="Heyl A."/>
            <person name="Hicks K.A."/>
            <person name="Hugh J."/>
            <person name="Lohr M."/>
            <person name="Mayer K."/>
            <person name="Melkozernov A."/>
            <person name="Murata T."/>
            <person name="Nelson D."/>
            <person name="Pils B."/>
            <person name="Prigge M."/>
            <person name="Reiss B."/>
            <person name="Renner T."/>
            <person name="Rombauts S."/>
            <person name="Rushton P."/>
            <person name="Sanderfoot A."/>
            <person name="Schween G."/>
            <person name="Shiu S.-H."/>
            <person name="Stueber K."/>
            <person name="Theodoulou F.L."/>
            <person name="Tu H."/>
            <person name="Van de Peer Y."/>
            <person name="Verrier P.J."/>
            <person name="Waters E."/>
            <person name="Wood A."/>
            <person name="Yang L."/>
            <person name="Cove D."/>
            <person name="Cuming A."/>
            <person name="Hasebe M."/>
            <person name="Lucas S."/>
            <person name="Mishler D.B."/>
            <person name="Reski R."/>
            <person name="Grigoriev I."/>
            <person name="Quatrano R.S."/>
            <person name="Boore J.L."/>
        </authorList>
    </citation>
    <scope>NUCLEOTIDE SEQUENCE [LARGE SCALE GENOMIC DNA]</scope>
    <source>
        <strain evidence="15 16">cv. Gransden 2004</strain>
    </source>
</reference>
<dbReference type="PANTHER" id="PTHR48056">
    <property type="entry name" value="LRR RECEPTOR-LIKE SERINE/THREONINE-PROTEIN KINASE-RELATED"/>
    <property type="match status" value="1"/>
</dbReference>
<dbReference type="FunFam" id="3.80.10.10:FF:000101">
    <property type="entry name" value="LRR receptor-like serine/threonine-protein kinase ERECTA"/>
    <property type="match status" value="1"/>
</dbReference>
<gene>
    <name evidence="15" type="primary">LOC112278214</name>
</gene>
<dbReference type="Gene3D" id="3.80.10.10">
    <property type="entry name" value="Ribonuclease Inhibitor"/>
    <property type="match status" value="1"/>
</dbReference>
<protein>
    <recommendedName>
        <fullName evidence="14">Protein kinase domain-containing protein</fullName>
    </recommendedName>
</protein>
<keyword evidence="8 13" id="KW-1133">Transmembrane helix</keyword>
<keyword evidence="5" id="KW-0677">Repeat</keyword>
<dbReference type="Gramene" id="Pp3c27_1750V3.3">
    <property type="protein sequence ID" value="Pp3c27_1750V3.3"/>
    <property type="gene ID" value="Pp3c27_1750"/>
</dbReference>
<keyword evidence="11" id="KW-0325">Glycoprotein</keyword>
<dbReference type="GO" id="GO:0004672">
    <property type="term" value="F:protein kinase activity"/>
    <property type="evidence" value="ECO:0007669"/>
    <property type="project" value="InterPro"/>
</dbReference>
<dbReference type="Gene3D" id="1.10.510.10">
    <property type="entry name" value="Transferase(Phosphotransferase) domain 1"/>
    <property type="match status" value="1"/>
</dbReference>
<evidence type="ECO:0000256" key="10">
    <source>
        <dbReference type="ARBA" id="ARBA00023170"/>
    </source>
</evidence>
<dbReference type="EnsemblPlants" id="Pp3c27_1750V3.2">
    <property type="protein sequence ID" value="Pp3c27_1750V3.2"/>
    <property type="gene ID" value="Pp3c27_1750"/>
</dbReference>
<dbReference type="Pfam" id="PF08263">
    <property type="entry name" value="LRRNT_2"/>
    <property type="match status" value="1"/>
</dbReference>
<proteinExistence type="predicted"/>
<dbReference type="InterPro" id="IPR001611">
    <property type="entry name" value="Leu-rich_rpt"/>
</dbReference>
<feature type="transmembrane region" description="Helical" evidence="13">
    <location>
        <begin position="282"/>
        <end position="307"/>
    </location>
</feature>
<dbReference type="InterPro" id="IPR050647">
    <property type="entry name" value="Plant_LRR-RLKs"/>
</dbReference>
<evidence type="ECO:0000313" key="15">
    <source>
        <dbReference type="EnsemblPlants" id="Pp3c27_1750V3.3"/>
    </source>
</evidence>
<evidence type="ECO:0000256" key="1">
    <source>
        <dbReference type="ARBA" id="ARBA00004479"/>
    </source>
</evidence>
<dbReference type="InterPro" id="IPR032675">
    <property type="entry name" value="LRR_dom_sf"/>
</dbReference>
<keyword evidence="4" id="KW-0732">Signal</keyword>
<dbReference type="Proteomes" id="UP000006727">
    <property type="component" value="Chromosome 27"/>
</dbReference>
<dbReference type="PROSITE" id="PS00107">
    <property type="entry name" value="PROTEIN_KINASE_ATP"/>
    <property type="match status" value="1"/>
</dbReference>
<dbReference type="Gramene" id="Pp3c27_1750V3.2">
    <property type="protein sequence ID" value="Pp3c27_1750V3.2"/>
    <property type="gene ID" value="Pp3c27_1750"/>
</dbReference>
<keyword evidence="16" id="KW-1185">Reference proteome</keyword>
<evidence type="ECO:0000256" key="11">
    <source>
        <dbReference type="ARBA" id="ARBA00023180"/>
    </source>
</evidence>
<evidence type="ECO:0000256" key="9">
    <source>
        <dbReference type="ARBA" id="ARBA00023136"/>
    </source>
</evidence>
<keyword evidence="10" id="KW-0675">Receptor</keyword>
<dbReference type="AlphaFoldDB" id="A0A7I4CVX7"/>
<dbReference type="PANTHER" id="PTHR48056:SF77">
    <property type="entry name" value="PROTEIN KINASE DOMAIN-CONTAINING PROTEIN"/>
    <property type="match status" value="1"/>
</dbReference>
<evidence type="ECO:0000256" key="6">
    <source>
        <dbReference type="ARBA" id="ARBA00022741"/>
    </source>
</evidence>
<dbReference type="FunFam" id="1.10.510.10:FF:000146">
    <property type="entry name" value="LRR receptor-like serine/threonine-protein kinase IOS1"/>
    <property type="match status" value="1"/>
</dbReference>
<organism evidence="15 16">
    <name type="scientific">Physcomitrium patens</name>
    <name type="common">Spreading-leaved earth moss</name>
    <name type="synonym">Physcomitrella patens</name>
    <dbReference type="NCBI Taxonomy" id="3218"/>
    <lineage>
        <taxon>Eukaryota</taxon>
        <taxon>Viridiplantae</taxon>
        <taxon>Streptophyta</taxon>
        <taxon>Embryophyta</taxon>
        <taxon>Bryophyta</taxon>
        <taxon>Bryophytina</taxon>
        <taxon>Bryopsida</taxon>
        <taxon>Funariidae</taxon>
        <taxon>Funariales</taxon>
        <taxon>Funariaceae</taxon>
        <taxon>Physcomitrium</taxon>
    </lineage>
</organism>
<evidence type="ECO:0000256" key="2">
    <source>
        <dbReference type="ARBA" id="ARBA00022614"/>
    </source>
</evidence>
<dbReference type="GO" id="GO:0005524">
    <property type="term" value="F:ATP binding"/>
    <property type="evidence" value="ECO:0007669"/>
    <property type="project" value="UniProtKB-UniRule"/>
</dbReference>
<dbReference type="OrthoDB" id="4062651at2759"/>
<dbReference type="InterPro" id="IPR017441">
    <property type="entry name" value="Protein_kinase_ATP_BS"/>
</dbReference>
<evidence type="ECO:0000256" key="7">
    <source>
        <dbReference type="ARBA" id="ARBA00022840"/>
    </source>
</evidence>
<reference evidence="15 16" key="2">
    <citation type="journal article" date="2018" name="Plant J.">
        <title>The Physcomitrella patens chromosome-scale assembly reveals moss genome structure and evolution.</title>
        <authorList>
            <person name="Lang D."/>
            <person name="Ullrich K.K."/>
            <person name="Murat F."/>
            <person name="Fuchs J."/>
            <person name="Jenkins J."/>
            <person name="Haas F.B."/>
            <person name="Piednoel M."/>
            <person name="Gundlach H."/>
            <person name="Van Bel M."/>
            <person name="Meyberg R."/>
            <person name="Vives C."/>
            <person name="Morata J."/>
            <person name="Symeonidi A."/>
            <person name="Hiss M."/>
            <person name="Muchero W."/>
            <person name="Kamisugi Y."/>
            <person name="Saleh O."/>
            <person name="Blanc G."/>
            <person name="Decker E.L."/>
            <person name="van Gessel N."/>
            <person name="Grimwood J."/>
            <person name="Hayes R.D."/>
            <person name="Graham S.W."/>
            <person name="Gunter L.E."/>
            <person name="McDaniel S.F."/>
            <person name="Hoernstein S.N.W."/>
            <person name="Larsson A."/>
            <person name="Li F.W."/>
            <person name="Perroud P.F."/>
            <person name="Phillips J."/>
            <person name="Ranjan P."/>
            <person name="Rokshar D.S."/>
            <person name="Rothfels C.J."/>
            <person name="Schneider L."/>
            <person name="Shu S."/>
            <person name="Stevenson D.W."/>
            <person name="Thummler F."/>
            <person name="Tillich M."/>
            <person name="Villarreal Aguilar J.C."/>
            <person name="Widiez T."/>
            <person name="Wong G.K."/>
            <person name="Wymore A."/>
            <person name="Zhang Y."/>
            <person name="Zimmer A.D."/>
            <person name="Quatrano R.S."/>
            <person name="Mayer K.F.X."/>
            <person name="Goodstein D."/>
            <person name="Casacuberta J.M."/>
            <person name="Vandepoele K."/>
            <person name="Reski R."/>
            <person name="Cuming A.C."/>
            <person name="Tuskan G.A."/>
            <person name="Maumus F."/>
            <person name="Salse J."/>
            <person name="Schmutz J."/>
            <person name="Rensing S.A."/>
        </authorList>
    </citation>
    <scope>NUCLEOTIDE SEQUENCE [LARGE SCALE GENOMIC DNA]</scope>
    <source>
        <strain evidence="15 16">cv. Gransden 2004</strain>
    </source>
</reference>
<dbReference type="SUPFAM" id="SSF56112">
    <property type="entry name" value="Protein kinase-like (PK-like)"/>
    <property type="match status" value="1"/>
</dbReference>
<dbReference type="GeneID" id="112278214"/>
<dbReference type="Pfam" id="PF13855">
    <property type="entry name" value="LRR_8"/>
    <property type="match status" value="1"/>
</dbReference>
<dbReference type="Gene3D" id="3.30.200.20">
    <property type="entry name" value="Phosphorylase Kinase, domain 1"/>
    <property type="match status" value="1"/>
</dbReference>
<dbReference type="RefSeq" id="XP_024367140.1">
    <property type="nucleotide sequence ID" value="XM_024511372.2"/>
</dbReference>
<evidence type="ECO:0000256" key="13">
    <source>
        <dbReference type="SAM" id="Phobius"/>
    </source>
</evidence>
<dbReference type="RefSeq" id="XP_024367139.1">
    <property type="nucleotide sequence ID" value="XM_024511371.2"/>
</dbReference>
<dbReference type="InterPro" id="IPR011009">
    <property type="entry name" value="Kinase-like_dom_sf"/>
</dbReference>
<accession>A0A7I4CVX7</accession>
<dbReference type="KEGG" id="ppp:112278214"/>
<dbReference type="EMBL" id="ABEU02000027">
    <property type="status" value="NOT_ANNOTATED_CDS"/>
    <property type="molecule type" value="Genomic_DNA"/>
</dbReference>
<keyword evidence="6 12" id="KW-0547">Nucleotide-binding</keyword>
<dbReference type="InterPro" id="IPR013210">
    <property type="entry name" value="LRR_N_plant-typ"/>
</dbReference>
<dbReference type="Pfam" id="PF00069">
    <property type="entry name" value="Pkinase"/>
    <property type="match status" value="1"/>
</dbReference>
<keyword evidence="7 12" id="KW-0067">ATP-binding</keyword>
<evidence type="ECO:0000256" key="5">
    <source>
        <dbReference type="ARBA" id="ARBA00022737"/>
    </source>
</evidence>
<sequence length="646" mass="70419">MFDKESLVSHLNSKRCYFMRNLSLWSCVCLLLVTSVLHIPTSALSPDGEALLSFKRSLLNANRTLSSWNESHPNPCLWLGVTCLPKSDRVYILNISRRNLRGIISSKIGKLDQLRRIGLHHNNLFGSIPKDIGNCVNLKALYLQGNFLIGNIPDEFGKLQRLKILDISNNGLMGSIPQAIGRLSQLSFLNLSANFLTGKIPAVGVLAKFGSLSFSSNPGLCGSQVKVLCQSVPPSTPNAPILIPTQTAPASALAPASVNESLPVTGMANASTGSHSTDLRSILLMSAVGIVGVSLLLAVLCVGAFIVHKKNSSNLYQGNNIEGSKLVMFHTDLPYNRDDVFKSIENLGDSDIIGSGGFGTVYRLVMDDGCTFAVKKIGKQGISSQQLFEKELGILGSFKHQNLVNLRGYCNAPLASLLIYDFLPKGNLDENLHEKLLCEGRLSWNIRMNVAVGSARGIAYLHHDCVPRIIHRGIKSSNVLLDEKLEPHVSDFGLAKLLEGESSHVTTVVAGTFGYLAPEYMQSGRATEKGDVYSFGVMLLELISGKRPTDALLVENNLNLVIWATSCVKNNVIEEIVDKSCLEDTSIEHIEPILQVALQCISPNPEERPTMDRVVQLLEAETLSSVPSELTNFYSSPVSDLENRER</sequence>
<keyword evidence="2" id="KW-0433">Leucine-rich repeat</keyword>
<dbReference type="GO" id="GO:0016020">
    <property type="term" value="C:membrane"/>
    <property type="evidence" value="ECO:0000318"/>
    <property type="project" value="GO_Central"/>
</dbReference>
<name>A0A7I4CVX7_PHYPA</name>
<evidence type="ECO:0000259" key="14">
    <source>
        <dbReference type="PROSITE" id="PS50011"/>
    </source>
</evidence>
<keyword evidence="3 13" id="KW-0812">Transmembrane</keyword>
<evidence type="ECO:0000256" key="3">
    <source>
        <dbReference type="ARBA" id="ARBA00022692"/>
    </source>
</evidence>
<comment type="subcellular location">
    <subcellularLocation>
        <location evidence="1">Membrane</location>
        <topology evidence="1">Single-pass type I membrane protein</topology>
    </subcellularLocation>
</comment>
<feature type="domain" description="Protein kinase" evidence="14">
    <location>
        <begin position="347"/>
        <end position="623"/>
    </location>
</feature>
<keyword evidence="9 13" id="KW-0472">Membrane</keyword>
<evidence type="ECO:0000256" key="4">
    <source>
        <dbReference type="ARBA" id="ARBA00022729"/>
    </source>
</evidence>
<evidence type="ECO:0000256" key="12">
    <source>
        <dbReference type="PROSITE-ProRule" id="PRU10141"/>
    </source>
</evidence>
<evidence type="ECO:0000256" key="8">
    <source>
        <dbReference type="ARBA" id="ARBA00022989"/>
    </source>
</evidence>
<dbReference type="Pfam" id="PF00560">
    <property type="entry name" value="LRR_1"/>
    <property type="match status" value="1"/>
</dbReference>